<keyword evidence="3" id="KW-1185">Reference proteome</keyword>
<dbReference type="SUPFAM" id="SSF53822">
    <property type="entry name" value="Periplasmic binding protein-like I"/>
    <property type="match status" value="1"/>
</dbReference>
<sequence length="331" mass="35283">MKRKIAGMIVLVLMMSMFGACSKGSNKDMITIGIGQYAEHPSLDNCREGFLAGLKSEGYEEGKNIKVEYENAQADNSLAGQITDGFVSKKVALICAIATPMAQSAYGAAKDTDIPVIFTAVTDPILAKLAKDDKTPVGNITGTSDKLPVEEQLKMIRKILPEAKKIGILYNTGEVNSVSAIEEYKALAGNYGFEIVESGITATADIPLATDNILTKVDCINNLTDNTVVSSLPLILKKAAEKKIPVFGSEVEQVKSGCLATVGIDYYDLGVKTGKMAAQVLKGEKKASDMNFEIIDKAAFYGNSAVAKNLGIDLPKDLTDTAGEMFDSIAE</sequence>
<dbReference type="AlphaFoldDB" id="A0A7I8DLB4"/>
<proteinExistence type="predicted"/>
<feature type="chain" id="PRO_5029700056" evidence="1">
    <location>
        <begin position="23"/>
        <end position="331"/>
    </location>
</feature>
<keyword evidence="1" id="KW-0732">Signal</keyword>
<feature type="signal peptide" evidence="1">
    <location>
        <begin position="1"/>
        <end position="22"/>
    </location>
</feature>
<dbReference type="Gene3D" id="3.40.50.2300">
    <property type="match status" value="2"/>
</dbReference>
<dbReference type="Proteomes" id="UP000515703">
    <property type="component" value="Chromosome"/>
</dbReference>
<dbReference type="CDD" id="cd06325">
    <property type="entry name" value="PBP1_ABC_unchar_transporter"/>
    <property type="match status" value="1"/>
</dbReference>
<dbReference type="Pfam" id="PF04392">
    <property type="entry name" value="ABC_sub_bind"/>
    <property type="match status" value="1"/>
</dbReference>
<dbReference type="KEGG" id="acht:bsdcttw_08760"/>
<reference evidence="2 3" key="1">
    <citation type="submission" date="2020-08" db="EMBL/GenBank/DDBJ databases">
        <title>Draft genome sequencing of an Anaerocolumna strain isolated from anoxic soil subjected to BSD treatment.</title>
        <authorList>
            <person name="Uek A."/>
            <person name="Tonouchi A."/>
        </authorList>
    </citation>
    <scope>NUCLEOTIDE SEQUENCE [LARGE SCALE GENOMIC DNA]</scope>
    <source>
        <strain evidence="2 3">CTTW</strain>
    </source>
</reference>
<dbReference type="InterPro" id="IPR007487">
    <property type="entry name" value="ABC_transpt-TYRBP-like"/>
</dbReference>
<gene>
    <name evidence="2" type="ORF">bsdcttw_08760</name>
</gene>
<evidence type="ECO:0000313" key="2">
    <source>
        <dbReference type="EMBL" id="BCJ97835.1"/>
    </source>
</evidence>
<reference evidence="2 3" key="2">
    <citation type="submission" date="2020-08" db="EMBL/GenBank/DDBJ databases">
        <authorList>
            <person name="Ueki A."/>
            <person name="Tonouchi A."/>
        </authorList>
    </citation>
    <scope>NUCLEOTIDE SEQUENCE [LARGE SCALE GENOMIC DNA]</scope>
    <source>
        <strain evidence="2 3">CTTW</strain>
    </source>
</reference>
<dbReference type="PANTHER" id="PTHR35271:SF1">
    <property type="entry name" value="ABC TRANSPORTER, SUBSTRATE-BINDING LIPOPROTEIN"/>
    <property type="match status" value="1"/>
</dbReference>
<dbReference type="PROSITE" id="PS51257">
    <property type="entry name" value="PROKAR_LIPOPROTEIN"/>
    <property type="match status" value="1"/>
</dbReference>
<evidence type="ECO:0000313" key="3">
    <source>
        <dbReference type="Proteomes" id="UP000515703"/>
    </source>
</evidence>
<evidence type="ECO:0000256" key="1">
    <source>
        <dbReference type="SAM" id="SignalP"/>
    </source>
</evidence>
<name>A0A7I8DLB4_9FIRM</name>
<dbReference type="InterPro" id="IPR028082">
    <property type="entry name" value="Peripla_BP_I"/>
</dbReference>
<accession>A0A7I8DLB4</accession>
<dbReference type="PANTHER" id="PTHR35271">
    <property type="entry name" value="ABC TRANSPORTER, SUBSTRATE-BINDING LIPOPROTEIN-RELATED"/>
    <property type="match status" value="1"/>
</dbReference>
<dbReference type="EMBL" id="AP023368">
    <property type="protein sequence ID" value="BCJ97835.1"/>
    <property type="molecule type" value="Genomic_DNA"/>
</dbReference>
<organism evidence="2 3">
    <name type="scientific">Anaerocolumna chitinilytica</name>
    <dbReference type="NCBI Taxonomy" id="1727145"/>
    <lineage>
        <taxon>Bacteria</taxon>
        <taxon>Bacillati</taxon>
        <taxon>Bacillota</taxon>
        <taxon>Clostridia</taxon>
        <taxon>Lachnospirales</taxon>
        <taxon>Lachnospiraceae</taxon>
        <taxon>Anaerocolumna</taxon>
    </lineage>
</organism>
<protein>
    <submittedName>
        <fullName evidence="2">ABC transporter substrate-binding protein</fullName>
    </submittedName>
</protein>